<dbReference type="EMBL" id="BKDJ01000008">
    <property type="protein sequence ID" value="GER23264.1"/>
    <property type="molecule type" value="Genomic_DNA"/>
</dbReference>
<accession>A0A5A7NQP8</accession>
<proteinExistence type="predicted"/>
<keyword evidence="2" id="KW-1185">Reference proteome</keyword>
<protein>
    <submittedName>
        <fullName evidence="1">Uncharacterized protein</fullName>
    </submittedName>
</protein>
<dbReference type="Proteomes" id="UP000325307">
    <property type="component" value="Unassembled WGS sequence"/>
</dbReference>
<organism evidence="1 2">
    <name type="scientific">Zafaria cholistanensis</name>
    <dbReference type="NCBI Taxonomy" id="1682741"/>
    <lineage>
        <taxon>Bacteria</taxon>
        <taxon>Bacillati</taxon>
        <taxon>Actinomycetota</taxon>
        <taxon>Actinomycetes</taxon>
        <taxon>Micrococcales</taxon>
        <taxon>Micrococcaceae</taxon>
        <taxon>Zafaria</taxon>
    </lineage>
</organism>
<dbReference type="AlphaFoldDB" id="A0A5A7NQP8"/>
<comment type="caution">
    <text evidence="1">The sequence shown here is derived from an EMBL/GenBank/DDBJ whole genome shotgun (WGS) entry which is preliminary data.</text>
</comment>
<gene>
    <name evidence="1" type="ORF">NCCP1664_17600</name>
</gene>
<reference evidence="1 2" key="1">
    <citation type="submission" date="2019-09" db="EMBL/GenBank/DDBJ databases">
        <title>Arthrobacter zafarii sp. nov., a moderately thermotolerant and halotolerant actinobacterium isolated from Cholistan desert soil of Pakistan.</title>
        <authorList>
            <person name="Amin A."/>
            <person name="Ahmed I."/>
            <person name="Khalid N."/>
            <person name="Schumann P."/>
            <person name="Busse H.J."/>
            <person name="Khan I.U."/>
            <person name="Li S."/>
            <person name="Li W.J."/>
        </authorList>
    </citation>
    <scope>NUCLEOTIDE SEQUENCE [LARGE SCALE GENOMIC DNA]</scope>
    <source>
        <strain evidence="1 2">NCCP-1664</strain>
    </source>
</reference>
<evidence type="ECO:0000313" key="2">
    <source>
        <dbReference type="Proteomes" id="UP000325307"/>
    </source>
</evidence>
<evidence type="ECO:0000313" key="1">
    <source>
        <dbReference type="EMBL" id="GER23264.1"/>
    </source>
</evidence>
<sequence>MAEDPQVHQYLSALLSETERLLSTLLEGVKGTASMRDHHVYADIEGSRLGVFTLVLGSEAPEIVYARRYIKLDLIGEGMDAQIEYAQQSLDSIVEFLLSDRTPAERKSRIFKRPYLSIPMAAADEWKMKKFH</sequence>
<name>A0A5A7NQP8_9MICC</name>